<protein>
    <submittedName>
        <fullName evidence="2">DUF6507 family protein</fullName>
    </submittedName>
</protein>
<keyword evidence="3" id="KW-1185">Reference proteome</keyword>
<evidence type="ECO:0000313" key="2">
    <source>
        <dbReference type="EMBL" id="MFC4327969.1"/>
    </source>
</evidence>
<evidence type="ECO:0000313" key="3">
    <source>
        <dbReference type="Proteomes" id="UP001595824"/>
    </source>
</evidence>
<dbReference type="EMBL" id="JBHSDP010000009">
    <property type="protein sequence ID" value="MFC4327969.1"/>
    <property type="molecule type" value="Genomic_DNA"/>
</dbReference>
<accession>A0ABV8TBK4</accession>
<sequence length="175" mass="18356">MGLHLSSSPSEVLPYCLDSATGRVTGRRTADGSTPTSRGVRNVAAAGTGSSRPVTPGVSDGTLERCSGEARERHAGAGRRRAAGVRGQDRRRPALCLRPCRRSIGGAARATQEYVAGDLEMAADVRHDTIRDPGPGTPSGQDGGTRRGRAEERGGRLPRVGRRGRRPAEGPEGPR</sequence>
<evidence type="ECO:0000256" key="1">
    <source>
        <dbReference type="SAM" id="MobiDB-lite"/>
    </source>
</evidence>
<gene>
    <name evidence="2" type="ORF">ACFPC0_09015</name>
</gene>
<feature type="region of interest" description="Disordered" evidence="1">
    <location>
        <begin position="19"/>
        <end position="93"/>
    </location>
</feature>
<organism evidence="2 3">
    <name type="scientific">Streptomyces andamanensis</name>
    <dbReference type="NCBI Taxonomy" id="1565035"/>
    <lineage>
        <taxon>Bacteria</taxon>
        <taxon>Bacillati</taxon>
        <taxon>Actinomycetota</taxon>
        <taxon>Actinomycetes</taxon>
        <taxon>Kitasatosporales</taxon>
        <taxon>Streptomycetaceae</taxon>
        <taxon>Streptomyces</taxon>
    </lineage>
</organism>
<dbReference type="Proteomes" id="UP001595824">
    <property type="component" value="Unassembled WGS sequence"/>
</dbReference>
<reference evidence="3" key="1">
    <citation type="journal article" date="2019" name="Int. J. Syst. Evol. Microbiol.">
        <title>The Global Catalogue of Microorganisms (GCM) 10K type strain sequencing project: providing services to taxonomists for standard genome sequencing and annotation.</title>
        <authorList>
            <consortium name="The Broad Institute Genomics Platform"/>
            <consortium name="The Broad Institute Genome Sequencing Center for Infectious Disease"/>
            <person name="Wu L."/>
            <person name="Ma J."/>
        </authorList>
    </citation>
    <scope>NUCLEOTIDE SEQUENCE [LARGE SCALE GENOMIC DNA]</scope>
    <source>
        <strain evidence="3">PCU 347</strain>
    </source>
</reference>
<dbReference type="RefSeq" id="WP_381737972.1">
    <property type="nucleotide sequence ID" value="NZ_JBHSDP010000009.1"/>
</dbReference>
<feature type="compositionally biased region" description="Basic and acidic residues" evidence="1">
    <location>
        <begin position="144"/>
        <end position="155"/>
    </location>
</feature>
<comment type="caution">
    <text evidence="2">The sequence shown here is derived from an EMBL/GenBank/DDBJ whole genome shotgun (WGS) entry which is preliminary data.</text>
</comment>
<name>A0ABV8TBK4_9ACTN</name>
<proteinExistence type="predicted"/>
<feature type="region of interest" description="Disordered" evidence="1">
    <location>
        <begin position="124"/>
        <end position="175"/>
    </location>
</feature>
<feature type="compositionally biased region" description="Basic and acidic residues" evidence="1">
    <location>
        <begin position="166"/>
        <end position="175"/>
    </location>
</feature>
<feature type="compositionally biased region" description="Basic and acidic residues" evidence="1">
    <location>
        <begin position="62"/>
        <end position="75"/>
    </location>
</feature>